<dbReference type="InterPro" id="IPR026015">
    <property type="entry name" value="ATP_synth_OSCP/delta_N_sf"/>
</dbReference>
<dbReference type="PANTHER" id="PTHR11910">
    <property type="entry name" value="ATP SYNTHASE DELTA CHAIN"/>
    <property type="match status" value="1"/>
</dbReference>
<keyword evidence="6 8" id="KW-0139">CF(1)</keyword>
<evidence type="ECO:0000313" key="9">
    <source>
        <dbReference type="EMBL" id="MCF6138902.1"/>
    </source>
</evidence>
<dbReference type="NCBIfam" id="TIGR01145">
    <property type="entry name" value="ATP_synt_delta"/>
    <property type="match status" value="1"/>
</dbReference>
<dbReference type="PROSITE" id="PS00389">
    <property type="entry name" value="ATPASE_DELTA"/>
    <property type="match status" value="1"/>
</dbReference>
<dbReference type="Pfam" id="PF00213">
    <property type="entry name" value="OSCP"/>
    <property type="match status" value="1"/>
</dbReference>
<dbReference type="HAMAP" id="MF_01416">
    <property type="entry name" value="ATP_synth_delta_bact"/>
    <property type="match status" value="1"/>
</dbReference>
<dbReference type="Proteomes" id="UP001649381">
    <property type="component" value="Unassembled WGS sequence"/>
</dbReference>
<evidence type="ECO:0000256" key="7">
    <source>
        <dbReference type="ARBA" id="ARBA00023310"/>
    </source>
</evidence>
<comment type="function">
    <text evidence="8">F(1)F(0) ATP synthase produces ATP from ADP in the presence of a proton or sodium gradient. F-type ATPases consist of two structural domains, F(1) containing the extramembraneous catalytic core and F(0) containing the membrane proton channel, linked together by a central stalk and a peripheral stalk. During catalysis, ATP synthesis in the catalytic domain of F(1) is coupled via a rotary mechanism of the central stalk subunits to proton translocation.</text>
</comment>
<evidence type="ECO:0000256" key="4">
    <source>
        <dbReference type="ARBA" id="ARBA00023065"/>
    </source>
</evidence>
<comment type="subcellular location">
    <subcellularLocation>
        <location evidence="8">Cell membrane</location>
        <topology evidence="8">Peripheral membrane protein</topology>
    </subcellularLocation>
    <subcellularLocation>
        <location evidence="1">Membrane</location>
    </subcellularLocation>
</comment>
<keyword evidence="2 8" id="KW-0813">Transport</keyword>
<comment type="similarity">
    <text evidence="8">Belongs to the ATPase delta chain family.</text>
</comment>
<evidence type="ECO:0000313" key="10">
    <source>
        <dbReference type="Proteomes" id="UP001649381"/>
    </source>
</evidence>
<evidence type="ECO:0000256" key="1">
    <source>
        <dbReference type="ARBA" id="ARBA00004370"/>
    </source>
</evidence>
<proteinExistence type="inferred from homology"/>
<name>A0ABS9H1N6_9BACL</name>
<gene>
    <name evidence="8" type="primary">atpH</name>
    <name evidence="9" type="ORF">L2716_14280</name>
</gene>
<keyword evidence="8" id="KW-1003">Cell membrane</keyword>
<dbReference type="Gene3D" id="1.10.520.20">
    <property type="entry name" value="N-terminal domain of the delta subunit of the F1F0-ATP synthase"/>
    <property type="match status" value="1"/>
</dbReference>
<comment type="function">
    <text evidence="8">This protein is part of the stalk that links CF(0) to CF(1). It either transmits conformational changes from CF(0) to CF(1) or is implicated in proton conduction.</text>
</comment>
<dbReference type="NCBIfam" id="NF004403">
    <property type="entry name" value="PRK05758.2-4"/>
    <property type="match status" value="1"/>
</dbReference>
<evidence type="ECO:0000256" key="2">
    <source>
        <dbReference type="ARBA" id="ARBA00022448"/>
    </source>
</evidence>
<evidence type="ECO:0000256" key="5">
    <source>
        <dbReference type="ARBA" id="ARBA00023136"/>
    </source>
</evidence>
<keyword evidence="7 8" id="KW-0066">ATP synthesis</keyword>
<sequence>MSKDVESVAKRYAAALFEVVRDNGSLDLTEKELRNVQAVIEDNDKLLTILNHPKISVTEKKSLLTKVFGTEISQPVQSTILLMVDRKREAMISNMVDQYILLANEERGVADATVYSVRILSDEEQQAISKTFAERVNVKELRVENVIDQDLIGGIKVKIGNRIFDGSVSGKLNRIQRQLVSE</sequence>
<dbReference type="SUPFAM" id="SSF47928">
    <property type="entry name" value="N-terminal domain of the delta subunit of the F1F0-ATP synthase"/>
    <property type="match status" value="1"/>
</dbReference>
<dbReference type="PRINTS" id="PR00125">
    <property type="entry name" value="ATPASEDELTA"/>
</dbReference>
<keyword evidence="4 8" id="KW-0406">Ion transport</keyword>
<protein>
    <recommendedName>
        <fullName evidence="8">ATP synthase subunit delta</fullName>
    </recommendedName>
    <alternativeName>
        <fullName evidence="8">ATP synthase F(1) sector subunit delta</fullName>
    </alternativeName>
    <alternativeName>
        <fullName evidence="8">F-type ATPase subunit delta</fullName>
        <shortName evidence="8">F-ATPase subunit delta</shortName>
    </alternativeName>
</protein>
<keyword evidence="10" id="KW-1185">Reference proteome</keyword>
<dbReference type="RefSeq" id="WP_236337347.1">
    <property type="nucleotide sequence ID" value="NZ_JAKIJS010000001.1"/>
</dbReference>
<dbReference type="InterPro" id="IPR000711">
    <property type="entry name" value="ATPase_OSCP/dsu"/>
</dbReference>
<keyword evidence="5 8" id="KW-0472">Membrane</keyword>
<organism evidence="9 10">
    <name type="scientific">Pseudalkalibacillus berkeleyi</name>
    <dbReference type="NCBI Taxonomy" id="1069813"/>
    <lineage>
        <taxon>Bacteria</taxon>
        <taxon>Bacillati</taxon>
        <taxon>Bacillota</taxon>
        <taxon>Bacilli</taxon>
        <taxon>Bacillales</taxon>
        <taxon>Fictibacillaceae</taxon>
        <taxon>Pseudalkalibacillus</taxon>
    </lineage>
</organism>
<evidence type="ECO:0000256" key="3">
    <source>
        <dbReference type="ARBA" id="ARBA00022781"/>
    </source>
</evidence>
<evidence type="ECO:0000256" key="8">
    <source>
        <dbReference type="HAMAP-Rule" id="MF_01416"/>
    </source>
</evidence>
<dbReference type="InterPro" id="IPR020781">
    <property type="entry name" value="ATPase_OSCP/d_CS"/>
</dbReference>
<evidence type="ECO:0000256" key="6">
    <source>
        <dbReference type="ARBA" id="ARBA00023196"/>
    </source>
</evidence>
<dbReference type="EMBL" id="JAKIJS010000001">
    <property type="protein sequence ID" value="MCF6138902.1"/>
    <property type="molecule type" value="Genomic_DNA"/>
</dbReference>
<comment type="caution">
    <text evidence="9">The sequence shown here is derived from an EMBL/GenBank/DDBJ whole genome shotgun (WGS) entry which is preliminary data.</text>
</comment>
<accession>A0ABS9H1N6</accession>
<keyword evidence="3 8" id="KW-0375">Hydrogen ion transport</keyword>
<reference evidence="9 10" key="1">
    <citation type="submission" date="2022-01" db="EMBL/GenBank/DDBJ databases">
        <title>Alkalihalobacillus sp. EGI L200015, a novel bacterium isolated from a salt lake sediment.</title>
        <authorList>
            <person name="Gao L."/>
            <person name="Fang B.-Z."/>
            <person name="Li W.-J."/>
        </authorList>
    </citation>
    <scope>NUCLEOTIDE SEQUENCE [LARGE SCALE GENOMIC DNA]</scope>
    <source>
        <strain evidence="9 10">KCTC 12718</strain>
    </source>
</reference>